<reference evidence="2 3" key="1">
    <citation type="journal article" date="2012" name="Proc. Natl. Acad. Sci. U.S.A.">
        <title>Comparative genomics of Ceriporiopsis subvermispora and Phanerochaete chrysosporium provide insight into selective ligninolysis.</title>
        <authorList>
            <person name="Fernandez-Fueyo E."/>
            <person name="Ruiz-Duenas F.J."/>
            <person name="Ferreira P."/>
            <person name="Floudas D."/>
            <person name="Hibbett D.S."/>
            <person name="Canessa P."/>
            <person name="Larrondo L.F."/>
            <person name="James T.Y."/>
            <person name="Seelenfreund D."/>
            <person name="Lobos S."/>
            <person name="Polanco R."/>
            <person name="Tello M."/>
            <person name="Honda Y."/>
            <person name="Watanabe T."/>
            <person name="Watanabe T."/>
            <person name="Ryu J.S."/>
            <person name="Kubicek C.P."/>
            <person name="Schmoll M."/>
            <person name="Gaskell J."/>
            <person name="Hammel K.E."/>
            <person name="St John F.J."/>
            <person name="Vanden Wymelenberg A."/>
            <person name="Sabat G."/>
            <person name="Splinter BonDurant S."/>
            <person name="Syed K."/>
            <person name="Yadav J.S."/>
            <person name="Doddapaneni H."/>
            <person name="Subramanian V."/>
            <person name="Lavin J.L."/>
            <person name="Oguiza J.A."/>
            <person name="Perez G."/>
            <person name="Pisabarro A.G."/>
            <person name="Ramirez L."/>
            <person name="Santoyo F."/>
            <person name="Master E."/>
            <person name="Coutinho P.M."/>
            <person name="Henrissat B."/>
            <person name="Lombard V."/>
            <person name="Magnuson J.K."/>
            <person name="Kuees U."/>
            <person name="Hori C."/>
            <person name="Igarashi K."/>
            <person name="Samejima M."/>
            <person name="Held B.W."/>
            <person name="Barry K.W."/>
            <person name="LaButti K.M."/>
            <person name="Lapidus A."/>
            <person name="Lindquist E.A."/>
            <person name="Lucas S.M."/>
            <person name="Riley R."/>
            <person name="Salamov A.A."/>
            <person name="Hoffmeister D."/>
            <person name="Schwenk D."/>
            <person name="Hadar Y."/>
            <person name="Yarden O."/>
            <person name="de Vries R.P."/>
            <person name="Wiebenga A."/>
            <person name="Stenlid J."/>
            <person name="Eastwood D."/>
            <person name="Grigoriev I.V."/>
            <person name="Berka R.M."/>
            <person name="Blanchette R.A."/>
            <person name="Kersten P."/>
            <person name="Martinez A.T."/>
            <person name="Vicuna R."/>
            <person name="Cullen D."/>
        </authorList>
    </citation>
    <scope>NUCLEOTIDE SEQUENCE [LARGE SCALE GENOMIC DNA]</scope>
    <source>
        <strain evidence="2 3">B</strain>
    </source>
</reference>
<dbReference type="STRING" id="914234.M2RKF3"/>
<accession>M2RKF3</accession>
<feature type="signal peptide" evidence="1">
    <location>
        <begin position="1"/>
        <end position="27"/>
    </location>
</feature>
<dbReference type="OrthoDB" id="3167181at2759"/>
<gene>
    <name evidence="2" type="ORF">CERSUDRAFT_112636</name>
</gene>
<name>M2RKF3_CERS8</name>
<dbReference type="AlphaFoldDB" id="M2RKF3"/>
<feature type="chain" id="PRO_5004024552" evidence="1">
    <location>
        <begin position="28"/>
        <end position="286"/>
    </location>
</feature>
<evidence type="ECO:0000313" key="3">
    <source>
        <dbReference type="Proteomes" id="UP000016930"/>
    </source>
</evidence>
<feature type="non-terminal residue" evidence="2">
    <location>
        <position position="286"/>
    </location>
</feature>
<keyword evidence="3" id="KW-1185">Reference proteome</keyword>
<dbReference type="HOGENOM" id="CLU_066064_1_0_1"/>
<evidence type="ECO:0000256" key="1">
    <source>
        <dbReference type="SAM" id="SignalP"/>
    </source>
</evidence>
<dbReference type="EMBL" id="KB445794">
    <property type="protein sequence ID" value="EMD38927.1"/>
    <property type="molecule type" value="Genomic_DNA"/>
</dbReference>
<evidence type="ECO:0000313" key="2">
    <source>
        <dbReference type="EMBL" id="EMD38927.1"/>
    </source>
</evidence>
<dbReference type="Proteomes" id="UP000016930">
    <property type="component" value="Unassembled WGS sequence"/>
</dbReference>
<keyword evidence="1" id="KW-0732">Signal</keyword>
<sequence>MLRPTPTLLALAAALFFVLSLAAPVYAAPRRLSPSVKVFADTLGTNAQRLAAGLPPLPPKRRAAGTRIVSASPSPSASPRPPQKFSGVVKVRLASNGTTIGFVQNGTANVAGVSASDVTDRLEVAFSTTGAPNAAPFNILATNPTFPAPFFVGGNGTAALGSGSANVVAIDRVGQTSPFAPPDSSAGGESAIWSYSLRTKELTARWINPDGSKPKTAIGFNSTANSLFLTGDIAAYNAAGGTPAEAFLLDRLVTSLLGRGNTSMSTQDAISRSCHHGHFPQFLYDS</sequence>
<protein>
    <submittedName>
        <fullName evidence="2">Uncharacterized protein</fullName>
    </submittedName>
</protein>
<organism evidence="2 3">
    <name type="scientific">Ceriporiopsis subvermispora (strain B)</name>
    <name type="common">White-rot fungus</name>
    <name type="synonym">Gelatoporia subvermispora</name>
    <dbReference type="NCBI Taxonomy" id="914234"/>
    <lineage>
        <taxon>Eukaryota</taxon>
        <taxon>Fungi</taxon>
        <taxon>Dikarya</taxon>
        <taxon>Basidiomycota</taxon>
        <taxon>Agaricomycotina</taxon>
        <taxon>Agaricomycetes</taxon>
        <taxon>Polyporales</taxon>
        <taxon>Gelatoporiaceae</taxon>
        <taxon>Gelatoporia</taxon>
    </lineage>
</organism>
<proteinExistence type="predicted"/>